<evidence type="ECO:0000313" key="1">
    <source>
        <dbReference type="EMBL" id="UZK53931.1"/>
    </source>
</evidence>
<protein>
    <recommendedName>
        <fullName evidence="3">Sulfotransferase</fullName>
    </recommendedName>
</protein>
<reference evidence="1" key="1">
    <citation type="journal article" date="2022" name="Front. Microbiol.">
        <title>Mirubactin C rescues the lethal effect of cell wall biosynthesis mutations in Bacillus subtilis.</title>
        <authorList>
            <person name="Kepplinger B."/>
            <person name="Wen X."/>
            <person name="Tyler A.R."/>
            <person name="Kim B.Y."/>
            <person name="Brown J."/>
            <person name="Banks P."/>
            <person name="Dashti Y."/>
            <person name="Mackenzie E.S."/>
            <person name="Wills C."/>
            <person name="Kawai Y."/>
            <person name="Waldron K.J."/>
            <person name="Allenby N.E.E."/>
            <person name="Wu L.J."/>
            <person name="Hall M.J."/>
            <person name="Errington J."/>
        </authorList>
    </citation>
    <scope>NUCLEOTIDE SEQUENCE</scope>
    <source>
        <strain evidence="1">MDA8-470</strain>
    </source>
</reference>
<organism evidence="1 2">
    <name type="scientific">Streptomyces drozdowiczii</name>
    <dbReference type="NCBI Taxonomy" id="202862"/>
    <lineage>
        <taxon>Bacteria</taxon>
        <taxon>Bacillati</taxon>
        <taxon>Actinomycetota</taxon>
        <taxon>Actinomycetes</taxon>
        <taxon>Kitasatosporales</taxon>
        <taxon>Streptomycetaceae</taxon>
        <taxon>Streptomyces</taxon>
    </lineage>
</organism>
<dbReference type="Proteomes" id="UP001164963">
    <property type="component" value="Chromosome"/>
</dbReference>
<gene>
    <name evidence="1" type="ORF">NEH16_06970</name>
</gene>
<name>A0ABY6PQ72_9ACTN</name>
<dbReference type="RefSeq" id="WP_265540168.1">
    <property type="nucleotide sequence ID" value="NZ_CP098740.1"/>
</dbReference>
<dbReference type="InterPro" id="IPR027417">
    <property type="entry name" value="P-loop_NTPase"/>
</dbReference>
<evidence type="ECO:0008006" key="3">
    <source>
        <dbReference type="Google" id="ProtNLM"/>
    </source>
</evidence>
<keyword evidence="2" id="KW-1185">Reference proteome</keyword>
<sequence>MPQEFLFVTGAPRSGTTYISDWLTQLDDAYCVHEVLTDLKGKPSEDAFAALNAYASSGADRLDKVRQREFLSWPSEGLEARDLELLAWKEPVAWAGGGLDAVPDPLGTLLRTRCNQAVVTVRHPFDVVASGRRREAATSNWRPLSVEAHCAYWLSTLQLIRDLELQGCDVLVLRWEGLLADPSAHAVRLGKFVKRELPAFEGYEREPEELVSMRACVHPEGGLVGHASRMYLTKSDTQEIHRLLQAEATELGYDLADL</sequence>
<dbReference type="EMBL" id="CP098740">
    <property type="protein sequence ID" value="UZK53931.1"/>
    <property type="molecule type" value="Genomic_DNA"/>
</dbReference>
<accession>A0ABY6PQ72</accession>
<proteinExistence type="predicted"/>
<evidence type="ECO:0000313" key="2">
    <source>
        <dbReference type="Proteomes" id="UP001164963"/>
    </source>
</evidence>
<dbReference type="Gene3D" id="3.40.50.300">
    <property type="entry name" value="P-loop containing nucleotide triphosphate hydrolases"/>
    <property type="match status" value="1"/>
</dbReference>
<dbReference type="SUPFAM" id="SSF52540">
    <property type="entry name" value="P-loop containing nucleoside triphosphate hydrolases"/>
    <property type="match status" value="1"/>
</dbReference>